<name>A0A927CNY7_9BACL</name>
<organism evidence="2 3">
    <name type="scientific">Paenibacillus arenilitoris</name>
    <dbReference type="NCBI Taxonomy" id="2772299"/>
    <lineage>
        <taxon>Bacteria</taxon>
        <taxon>Bacillati</taxon>
        <taxon>Bacillota</taxon>
        <taxon>Bacilli</taxon>
        <taxon>Bacillales</taxon>
        <taxon>Paenibacillaceae</taxon>
        <taxon>Paenibacillus</taxon>
    </lineage>
</organism>
<dbReference type="AlphaFoldDB" id="A0A927CNY7"/>
<reference evidence="2" key="1">
    <citation type="submission" date="2020-09" db="EMBL/GenBank/DDBJ databases">
        <title>A novel bacterium of genus Paenibacillus, isolated from South China Sea.</title>
        <authorList>
            <person name="Huang H."/>
            <person name="Mo K."/>
            <person name="Hu Y."/>
        </authorList>
    </citation>
    <scope>NUCLEOTIDE SEQUENCE</scope>
    <source>
        <strain evidence="2">IB182493</strain>
    </source>
</reference>
<evidence type="ECO:0000259" key="1">
    <source>
        <dbReference type="Pfam" id="PF15607"/>
    </source>
</evidence>
<proteinExistence type="predicted"/>
<protein>
    <recommendedName>
        <fullName evidence="1">Bacterial toxin 44 domain-containing protein</fullName>
    </recommendedName>
</protein>
<feature type="domain" description="Bacterial toxin 44" evidence="1">
    <location>
        <begin position="22"/>
        <end position="115"/>
    </location>
</feature>
<evidence type="ECO:0000313" key="3">
    <source>
        <dbReference type="Proteomes" id="UP000632125"/>
    </source>
</evidence>
<dbReference type="Proteomes" id="UP000632125">
    <property type="component" value="Unassembled WGS sequence"/>
</dbReference>
<evidence type="ECO:0000313" key="2">
    <source>
        <dbReference type="EMBL" id="MBD2869291.1"/>
    </source>
</evidence>
<dbReference type="Pfam" id="PF15607">
    <property type="entry name" value="Ntox44"/>
    <property type="match status" value="1"/>
</dbReference>
<keyword evidence="3" id="KW-1185">Reference proteome</keyword>
<gene>
    <name evidence="2" type="ORF">IDH41_11950</name>
</gene>
<sequence length="169" mass="19008">MAYYALTDIEQETYPFGTGLEFASKVKSGGVWDYKLTLGVDTPYKYAGYNVTGEDLGNIHYGFVGRYAGFSKNLLLTAAGAVQIYSGTAHIKWYASYFDDPNDQHWIDHGIRRFDNGTLPTSFITSSSGVQIDTSLIHTLTEAQKKEIREIAMARSKEIKEEQRKKKSQ</sequence>
<comment type="caution">
    <text evidence="2">The sequence shown here is derived from an EMBL/GenBank/DDBJ whole genome shotgun (WGS) entry which is preliminary data.</text>
</comment>
<dbReference type="EMBL" id="JACXIY010000014">
    <property type="protein sequence ID" value="MBD2869291.1"/>
    <property type="molecule type" value="Genomic_DNA"/>
</dbReference>
<accession>A0A927CNY7</accession>
<dbReference type="RefSeq" id="WP_190861272.1">
    <property type="nucleotide sequence ID" value="NZ_JACXIY010000014.1"/>
</dbReference>
<dbReference type="InterPro" id="IPR028946">
    <property type="entry name" value="Ntox44"/>
</dbReference>